<accession>A0ABS9X777</accession>
<dbReference type="RefSeq" id="WP_242289261.1">
    <property type="nucleotide sequence ID" value="NZ_JAKKSL010000007.1"/>
</dbReference>
<name>A0ABS9X777_9GAMM</name>
<dbReference type="EMBL" id="JAKKSL010000007">
    <property type="protein sequence ID" value="MCI2286074.1"/>
    <property type="molecule type" value="Genomic_DNA"/>
</dbReference>
<evidence type="ECO:0000313" key="2">
    <source>
        <dbReference type="Proteomes" id="UP001139646"/>
    </source>
</evidence>
<reference evidence="1" key="1">
    <citation type="submission" date="2022-01" db="EMBL/GenBank/DDBJ databases">
        <title>Colwellia maritima, isolated from seawater.</title>
        <authorList>
            <person name="Kristyanto S."/>
            <person name="Jung J."/>
            <person name="Jeon C.O."/>
        </authorList>
    </citation>
    <scope>NUCLEOTIDE SEQUENCE</scope>
    <source>
        <strain evidence="1">MSW7</strain>
    </source>
</reference>
<comment type="caution">
    <text evidence="1">The sequence shown here is derived from an EMBL/GenBank/DDBJ whole genome shotgun (WGS) entry which is preliminary data.</text>
</comment>
<dbReference type="Proteomes" id="UP001139646">
    <property type="component" value="Unassembled WGS sequence"/>
</dbReference>
<gene>
    <name evidence="1" type="ORF">L3081_24950</name>
</gene>
<evidence type="ECO:0000313" key="1">
    <source>
        <dbReference type="EMBL" id="MCI2286074.1"/>
    </source>
</evidence>
<sequence>MNDYLWETEEELSTNDFTMLDYLDYHMDESWTVLFLDGSYAEVKTDTGLTLSLHASGNGDFKSHKIEFKEL</sequence>
<protein>
    <submittedName>
        <fullName evidence="1">Uncharacterized protein</fullName>
    </submittedName>
</protein>
<keyword evidence="2" id="KW-1185">Reference proteome</keyword>
<proteinExistence type="predicted"/>
<organism evidence="1 2">
    <name type="scientific">Colwellia maritima</name>
    <dbReference type="NCBI Taxonomy" id="2912588"/>
    <lineage>
        <taxon>Bacteria</taxon>
        <taxon>Pseudomonadati</taxon>
        <taxon>Pseudomonadota</taxon>
        <taxon>Gammaproteobacteria</taxon>
        <taxon>Alteromonadales</taxon>
        <taxon>Colwelliaceae</taxon>
        <taxon>Colwellia</taxon>
    </lineage>
</organism>